<reference evidence="2" key="1">
    <citation type="submission" date="2021-02" db="EMBL/GenBank/DDBJ databases">
        <authorList>
            <person name="Nowell W R."/>
        </authorList>
    </citation>
    <scope>NUCLEOTIDE SEQUENCE</scope>
</reference>
<keyword evidence="1" id="KW-1133">Transmembrane helix</keyword>
<name>A0A813YZX3_ADIRI</name>
<keyword evidence="1" id="KW-0812">Transmembrane</keyword>
<feature type="transmembrane region" description="Helical" evidence="1">
    <location>
        <begin position="35"/>
        <end position="60"/>
    </location>
</feature>
<evidence type="ECO:0000256" key="1">
    <source>
        <dbReference type="SAM" id="Phobius"/>
    </source>
</evidence>
<evidence type="ECO:0000313" key="4">
    <source>
        <dbReference type="Proteomes" id="UP000663828"/>
    </source>
</evidence>
<keyword evidence="1" id="KW-0472">Membrane</keyword>
<feature type="transmembrane region" description="Helical" evidence="1">
    <location>
        <begin position="104"/>
        <end position="126"/>
    </location>
</feature>
<keyword evidence="4" id="KW-1185">Reference proteome</keyword>
<dbReference type="Proteomes" id="UP000663828">
    <property type="component" value="Unassembled WGS sequence"/>
</dbReference>
<dbReference type="Proteomes" id="UP000663852">
    <property type="component" value="Unassembled WGS sequence"/>
</dbReference>
<evidence type="ECO:0000313" key="3">
    <source>
        <dbReference type="EMBL" id="CAF1251848.1"/>
    </source>
</evidence>
<dbReference type="EMBL" id="CAJNOR010002131">
    <property type="protein sequence ID" value="CAF1251848.1"/>
    <property type="molecule type" value="Genomic_DNA"/>
</dbReference>
<gene>
    <name evidence="2" type="ORF">EDS130_LOCUS9302</name>
    <name evidence="3" type="ORF">XAT740_LOCUS26299</name>
</gene>
<accession>A0A813YZX3</accession>
<dbReference type="OrthoDB" id="10043175at2759"/>
<protein>
    <submittedName>
        <fullName evidence="2">Uncharacterized protein</fullName>
    </submittedName>
</protein>
<feature type="transmembrane region" description="Helical" evidence="1">
    <location>
        <begin position="12"/>
        <end position="29"/>
    </location>
</feature>
<evidence type="ECO:0000313" key="5">
    <source>
        <dbReference type="Proteomes" id="UP000663852"/>
    </source>
</evidence>
<evidence type="ECO:0000313" key="2">
    <source>
        <dbReference type="EMBL" id="CAF0891377.1"/>
    </source>
</evidence>
<dbReference type="AlphaFoldDB" id="A0A813YZX3"/>
<sequence length="138" mass="15159">MSATSFVSEIMLVLMGLSGIAVVGVHIGYFSTLSYLLIGLGLFFGSFATVFCMFGIYVLLYQDYRQLKVFTTFLTIFLGLQLASIIHLYVFTNNMNTSEQNQGSIISLDVCFGSSVCALVALILHLKQKGSTIEMVKL</sequence>
<feature type="transmembrane region" description="Helical" evidence="1">
    <location>
        <begin position="72"/>
        <end position="92"/>
    </location>
</feature>
<comment type="caution">
    <text evidence="2">The sequence shown here is derived from an EMBL/GenBank/DDBJ whole genome shotgun (WGS) entry which is preliminary data.</text>
</comment>
<organism evidence="2 5">
    <name type="scientific">Adineta ricciae</name>
    <name type="common">Rotifer</name>
    <dbReference type="NCBI Taxonomy" id="249248"/>
    <lineage>
        <taxon>Eukaryota</taxon>
        <taxon>Metazoa</taxon>
        <taxon>Spiralia</taxon>
        <taxon>Gnathifera</taxon>
        <taxon>Rotifera</taxon>
        <taxon>Eurotatoria</taxon>
        <taxon>Bdelloidea</taxon>
        <taxon>Adinetida</taxon>
        <taxon>Adinetidae</taxon>
        <taxon>Adineta</taxon>
    </lineage>
</organism>
<dbReference type="EMBL" id="CAJNOJ010000031">
    <property type="protein sequence ID" value="CAF0891377.1"/>
    <property type="molecule type" value="Genomic_DNA"/>
</dbReference>
<proteinExistence type="predicted"/>